<sequence length="160" mass="18007">MQGKYNPRTLLPALRLFIDARNRAIATGFTDNGGAIHSVERILDILCQRVKYPHLRHINNLKSDLNAECSVDAHKARLRGENVLIEHVMPQRAFAKEVIQIVGAGARDEEIISFIINNYRLVLLTQQETIALNKLNRSRVTSTRLGDAGIMIFVQPTRPA</sequence>
<organism evidence="1 2">
    <name type="scientific">Pseudomonas prosekii</name>
    <dbReference type="NCBI Taxonomy" id="1148509"/>
    <lineage>
        <taxon>Bacteria</taxon>
        <taxon>Pseudomonadati</taxon>
        <taxon>Pseudomonadota</taxon>
        <taxon>Gammaproteobacteria</taxon>
        <taxon>Pseudomonadales</taxon>
        <taxon>Pseudomonadaceae</taxon>
        <taxon>Pseudomonas</taxon>
    </lineage>
</organism>
<proteinExistence type="predicted"/>
<dbReference type="RefSeq" id="WP_109521932.1">
    <property type="nucleotide sequence ID" value="NZ_QFAW01000037.1"/>
</dbReference>
<dbReference type="EMBL" id="QFAW01000037">
    <property type="protein sequence ID" value="PWE41093.1"/>
    <property type="molecule type" value="Genomic_DNA"/>
</dbReference>
<evidence type="ECO:0000313" key="1">
    <source>
        <dbReference type="EMBL" id="PWE41093.1"/>
    </source>
</evidence>
<evidence type="ECO:0000313" key="2">
    <source>
        <dbReference type="Proteomes" id="UP000245056"/>
    </source>
</evidence>
<protein>
    <submittedName>
        <fullName evidence="1">Uncharacterized protein</fullName>
    </submittedName>
</protein>
<dbReference type="OrthoDB" id="7067355at2"/>
<accession>A0A2U2D360</accession>
<reference evidence="1 2" key="1">
    <citation type="submission" date="2018-05" db="EMBL/GenBank/DDBJ databases">
        <title>Genome sequences of two Antarctic strains of Pseudomonas prosekii: insights into adaptation to extreme conditions.</title>
        <authorList>
            <person name="Snopkova K."/>
            <person name="Dufkova K."/>
            <person name="Cejkova D."/>
            <person name="Sedlacek I."/>
            <person name="Smajs D."/>
        </authorList>
    </citation>
    <scope>NUCLEOTIDE SEQUENCE [LARGE SCALE GENOMIC DNA]</scope>
    <source>
        <strain evidence="1 2">P2673</strain>
    </source>
</reference>
<name>A0A2U2D360_9PSED</name>
<comment type="caution">
    <text evidence="1">The sequence shown here is derived from an EMBL/GenBank/DDBJ whole genome shotgun (WGS) entry which is preliminary data.</text>
</comment>
<dbReference type="AlphaFoldDB" id="A0A2U2D360"/>
<dbReference type="Proteomes" id="UP000245056">
    <property type="component" value="Unassembled WGS sequence"/>
</dbReference>
<gene>
    <name evidence="1" type="ORF">C9I49_22090</name>
</gene>